<proteinExistence type="predicted"/>
<evidence type="ECO:0000313" key="4">
    <source>
        <dbReference type="Proteomes" id="UP001634394"/>
    </source>
</evidence>
<keyword evidence="2" id="KW-0732">Signal</keyword>
<dbReference type="EMBL" id="JBJQND010000007">
    <property type="protein sequence ID" value="KAL3870277.1"/>
    <property type="molecule type" value="Genomic_DNA"/>
</dbReference>
<dbReference type="Proteomes" id="UP001634394">
    <property type="component" value="Unassembled WGS sequence"/>
</dbReference>
<name>A0ABD3WC41_SINWO</name>
<feature type="region of interest" description="Disordered" evidence="1">
    <location>
        <begin position="117"/>
        <end position="137"/>
    </location>
</feature>
<dbReference type="AlphaFoldDB" id="A0ABD3WC41"/>
<organism evidence="3 4">
    <name type="scientific">Sinanodonta woodiana</name>
    <name type="common">Chinese pond mussel</name>
    <name type="synonym">Anodonta woodiana</name>
    <dbReference type="NCBI Taxonomy" id="1069815"/>
    <lineage>
        <taxon>Eukaryota</taxon>
        <taxon>Metazoa</taxon>
        <taxon>Spiralia</taxon>
        <taxon>Lophotrochozoa</taxon>
        <taxon>Mollusca</taxon>
        <taxon>Bivalvia</taxon>
        <taxon>Autobranchia</taxon>
        <taxon>Heteroconchia</taxon>
        <taxon>Palaeoheterodonta</taxon>
        <taxon>Unionida</taxon>
        <taxon>Unionoidea</taxon>
        <taxon>Unionidae</taxon>
        <taxon>Unioninae</taxon>
        <taxon>Sinanodonta</taxon>
    </lineage>
</organism>
<feature type="signal peptide" evidence="2">
    <location>
        <begin position="1"/>
        <end position="24"/>
    </location>
</feature>
<keyword evidence="4" id="KW-1185">Reference proteome</keyword>
<gene>
    <name evidence="3" type="ORF">ACJMK2_038354</name>
</gene>
<feature type="chain" id="PRO_5044740990" evidence="2">
    <location>
        <begin position="25"/>
        <end position="137"/>
    </location>
</feature>
<protein>
    <submittedName>
        <fullName evidence="3">Uncharacterized protein</fullName>
    </submittedName>
</protein>
<reference evidence="3 4" key="1">
    <citation type="submission" date="2024-11" db="EMBL/GenBank/DDBJ databases">
        <title>Chromosome-level genome assembly of the freshwater bivalve Anodonta woodiana.</title>
        <authorList>
            <person name="Chen X."/>
        </authorList>
    </citation>
    <scope>NUCLEOTIDE SEQUENCE [LARGE SCALE GENOMIC DNA]</scope>
    <source>
        <strain evidence="3">MN2024</strain>
        <tissue evidence="3">Gills</tissue>
    </source>
</reference>
<accession>A0ABD3WC41</accession>
<evidence type="ECO:0000313" key="3">
    <source>
        <dbReference type="EMBL" id="KAL3870277.1"/>
    </source>
</evidence>
<comment type="caution">
    <text evidence="3">The sequence shown here is derived from an EMBL/GenBank/DDBJ whole genome shotgun (WGS) entry which is preliminary data.</text>
</comment>
<evidence type="ECO:0000256" key="2">
    <source>
        <dbReference type="SAM" id="SignalP"/>
    </source>
</evidence>
<evidence type="ECO:0000256" key="1">
    <source>
        <dbReference type="SAM" id="MobiDB-lite"/>
    </source>
</evidence>
<sequence length="137" mass="15221">MKIVLLRLLHCIAITLLLDYKVSSFTDFPTYGSDVDDDTFEEAAVNEDLLLHLLRNNIASNDLPILEGHHYLTKVSPFRDVYSTFKQMTNMAKHPMRKRKVFWQPLGYSPAGADVGAATKHSSGTGSGSGGNVFRYG</sequence>